<evidence type="ECO:0000313" key="2">
    <source>
        <dbReference type="EMBL" id="KAG1327751.1"/>
    </source>
</evidence>
<evidence type="ECO:0000313" key="3">
    <source>
        <dbReference type="Proteomes" id="UP000797356"/>
    </source>
</evidence>
<reference evidence="2" key="1">
    <citation type="journal article" date="2017" name="Gigascience">
        <title>The genome draft of coconut (Cocos nucifera).</title>
        <authorList>
            <person name="Xiao Y."/>
            <person name="Xu P."/>
            <person name="Fan H."/>
            <person name="Baudouin L."/>
            <person name="Xia W."/>
            <person name="Bocs S."/>
            <person name="Xu J."/>
            <person name="Li Q."/>
            <person name="Guo A."/>
            <person name="Zhou L."/>
            <person name="Li J."/>
            <person name="Wu Y."/>
            <person name="Ma Z."/>
            <person name="Armero A."/>
            <person name="Issali A.E."/>
            <person name="Liu N."/>
            <person name="Peng M."/>
            <person name="Yang Y."/>
        </authorList>
    </citation>
    <scope>NUCLEOTIDE SEQUENCE</scope>
    <source>
        <tissue evidence="2">Spear leaf of Hainan Tall coconut</tissue>
    </source>
</reference>
<proteinExistence type="predicted"/>
<sequence length="139" mass="14725">MAAKPVESPVAPASIPRAAAQDPGVEFSGEEAEEEKEREEREVKRRRTCPPVALRSNSSAAAAAVEEVEDEEARVSGREGFSFSFDAGGIAPIETTPKFGSFNCLADPLALGAAKESEEKAKNGKEEGEEVKNESKTAS</sequence>
<dbReference type="EMBL" id="CM017872">
    <property type="protein sequence ID" value="KAG1327751.1"/>
    <property type="molecule type" value="Genomic_DNA"/>
</dbReference>
<accession>A0A8K0HWF1</accession>
<feature type="compositionally biased region" description="Acidic residues" evidence="1">
    <location>
        <begin position="28"/>
        <end position="37"/>
    </location>
</feature>
<dbReference type="Proteomes" id="UP000797356">
    <property type="component" value="Chromosome 1"/>
</dbReference>
<gene>
    <name evidence="2" type="ORF">COCNU_01G016850</name>
</gene>
<comment type="caution">
    <text evidence="2">The sequence shown here is derived from an EMBL/GenBank/DDBJ whole genome shotgun (WGS) entry which is preliminary data.</text>
</comment>
<name>A0A8K0HWF1_COCNU</name>
<feature type="region of interest" description="Disordered" evidence="1">
    <location>
        <begin position="114"/>
        <end position="139"/>
    </location>
</feature>
<dbReference type="OrthoDB" id="783433at2759"/>
<evidence type="ECO:0000256" key="1">
    <source>
        <dbReference type="SAM" id="MobiDB-lite"/>
    </source>
</evidence>
<keyword evidence="3" id="KW-1185">Reference proteome</keyword>
<organism evidence="2 3">
    <name type="scientific">Cocos nucifera</name>
    <name type="common">Coconut palm</name>
    <dbReference type="NCBI Taxonomy" id="13894"/>
    <lineage>
        <taxon>Eukaryota</taxon>
        <taxon>Viridiplantae</taxon>
        <taxon>Streptophyta</taxon>
        <taxon>Embryophyta</taxon>
        <taxon>Tracheophyta</taxon>
        <taxon>Spermatophyta</taxon>
        <taxon>Magnoliopsida</taxon>
        <taxon>Liliopsida</taxon>
        <taxon>Arecaceae</taxon>
        <taxon>Arecoideae</taxon>
        <taxon>Cocoseae</taxon>
        <taxon>Attaleinae</taxon>
        <taxon>Cocos</taxon>
    </lineage>
</organism>
<protein>
    <submittedName>
        <fullName evidence="2">Uncharacterized protein</fullName>
    </submittedName>
</protein>
<feature type="compositionally biased region" description="Basic and acidic residues" evidence="1">
    <location>
        <begin position="115"/>
        <end position="139"/>
    </location>
</feature>
<dbReference type="AlphaFoldDB" id="A0A8K0HWF1"/>
<reference evidence="2" key="2">
    <citation type="submission" date="2019-07" db="EMBL/GenBank/DDBJ databases">
        <authorList>
            <person name="Yang Y."/>
            <person name="Bocs S."/>
            <person name="Baudouin L."/>
        </authorList>
    </citation>
    <scope>NUCLEOTIDE SEQUENCE</scope>
    <source>
        <tissue evidence="2">Spear leaf of Hainan Tall coconut</tissue>
    </source>
</reference>
<feature type="region of interest" description="Disordered" evidence="1">
    <location>
        <begin position="1"/>
        <end position="76"/>
    </location>
</feature>
<feature type="compositionally biased region" description="Low complexity" evidence="1">
    <location>
        <begin position="52"/>
        <end position="65"/>
    </location>
</feature>